<feature type="compositionally biased region" description="Low complexity" evidence="1">
    <location>
        <begin position="188"/>
        <end position="228"/>
    </location>
</feature>
<gene>
    <name evidence="4" type="ORF">RCL2_002609000</name>
</gene>
<dbReference type="SMART" id="SM00449">
    <property type="entry name" value="SPRY"/>
    <property type="match status" value="1"/>
</dbReference>
<dbReference type="InterPro" id="IPR043136">
    <property type="entry name" value="B30.2/SPRY_sf"/>
</dbReference>
<dbReference type="Pfam" id="PF00622">
    <property type="entry name" value="SPRY"/>
    <property type="match status" value="1"/>
</dbReference>
<proteinExistence type="predicted"/>
<dbReference type="InterPro" id="IPR003877">
    <property type="entry name" value="SPRY_dom"/>
</dbReference>
<feature type="compositionally biased region" description="Low complexity" evidence="1">
    <location>
        <begin position="258"/>
        <end position="286"/>
    </location>
</feature>
<dbReference type="InterPro" id="IPR001870">
    <property type="entry name" value="B30.2/SPRY"/>
</dbReference>
<dbReference type="AlphaFoldDB" id="A0A8H3MAV8"/>
<dbReference type="PANTHER" id="PTHR12864">
    <property type="entry name" value="RAN BINDING PROTEIN 9-RELATED"/>
    <property type="match status" value="1"/>
</dbReference>
<organism evidence="4 5">
    <name type="scientific">Rhizophagus clarus</name>
    <dbReference type="NCBI Taxonomy" id="94130"/>
    <lineage>
        <taxon>Eukaryota</taxon>
        <taxon>Fungi</taxon>
        <taxon>Fungi incertae sedis</taxon>
        <taxon>Mucoromycota</taxon>
        <taxon>Glomeromycotina</taxon>
        <taxon>Glomeromycetes</taxon>
        <taxon>Glomerales</taxon>
        <taxon>Glomeraceae</taxon>
        <taxon>Rhizophagus</taxon>
    </lineage>
</organism>
<evidence type="ECO:0000313" key="5">
    <source>
        <dbReference type="Proteomes" id="UP000615446"/>
    </source>
</evidence>
<evidence type="ECO:0000256" key="1">
    <source>
        <dbReference type="SAM" id="MobiDB-lite"/>
    </source>
</evidence>
<dbReference type="Proteomes" id="UP000615446">
    <property type="component" value="Unassembled WGS sequence"/>
</dbReference>
<evidence type="ECO:0000313" key="4">
    <source>
        <dbReference type="EMBL" id="GES99599.1"/>
    </source>
</evidence>
<dbReference type="SUPFAM" id="SSF49899">
    <property type="entry name" value="Concanavalin A-like lectins/glucanases"/>
    <property type="match status" value="1"/>
</dbReference>
<sequence>MSYPGFHKYVNRLYLITICVLAAGLPILHLTIQKPSLKNIIIIIVCVMISYVAYWLIVRLNCYGTPNTIYQSPRSNSSSSSTNGGSGSGGSSNAYNHPTFASYRLGGLTEIFRRYGDYNGTSNSNDDEINNEMEAALRPPPPTYSTALQGAGLPPPYVSSNLVEVNVHNSEIPQMTETPRRPVPPIPQQQSSIQSPQYERYTSQDSIISDSSTRRSVPPVPSSSLDSTPQPPKRPVPPIPSSSFNNIPKSPKRPVPTIPSSSSFDSTSRTTRRQTPPVPTSSSSTLPPRLYKSIISGATIIVVNQSGNKSCTSGCIALFSLLGIGIAIAISSCVFWYSKRYGTKKKYTSSSSVMTTNDLNDLEQPSLPTYDSQPPAYSELSSPPPIPPILVHSESFDDAEEFFKNNEINDSLPSNDVIQELLNKDTYSYWKFIPEKILMQLGIVSVENDGRDLIISNSKKKGLKYSEIMVQSNLPFFNPKKVINNEKIELEEVKEKNKENSFDDLHYFEMTITEKSDDLTKIAVGLTTNPYPYYRLPGYNKFSIGYHSDNGNKYHNSQFNSQEYGPKWGEIGDTIGCGYKPSSREVFFTKDGKYLGVAHTYGGDDHLWYPTIGAEGSCKIDVNFGDSHTMFKYKQARSYGPGAQGGWLYKHLDPSKKWAED</sequence>
<evidence type="ECO:0000256" key="2">
    <source>
        <dbReference type="SAM" id="Phobius"/>
    </source>
</evidence>
<reference evidence="4" key="1">
    <citation type="submission" date="2019-10" db="EMBL/GenBank/DDBJ databases">
        <title>Conservation and host-specific expression of non-tandemly repeated heterogenous ribosome RNA gene in arbuscular mycorrhizal fungi.</title>
        <authorList>
            <person name="Maeda T."/>
            <person name="Kobayashi Y."/>
            <person name="Nakagawa T."/>
            <person name="Ezawa T."/>
            <person name="Yamaguchi K."/>
            <person name="Bino T."/>
            <person name="Nishimoto Y."/>
            <person name="Shigenobu S."/>
            <person name="Kawaguchi M."/>
        </authorList>
    </citation>
    <scope>NUCLEOTIDE SEQUENCE</scope>
    <source>
        <strain evidence="4">HR1</strain>
    </source>
</reference>
<dbReference type="EMBL" id="BLAL01000281">
    <property type="protein sequence ID" value="GES99599.1"/>
    <property type="molecule type" value="Genomic_DNA"/>
</dbReference>
<feature type="transmembrane region" description="Helical" evidence="2">
    <location>
        <begin position="316"/>
        <end position="337"/>
    </location>
</feature>
<feature type="region of interest" description="Disordered" evidence="1">
    <location>
        <begin position="71"/>
        <end position="93"/>
    </location>
</feature>
<feature type="transmembrane region" description="Helical" evidence="2">
    <location>
        <begin position="12"/>
        <end position="32"/>
    </location>
</feature>
<protein>
    <submittedName>
        <fullName evidence="4">Concanavalin A-like lectin/glucanase domain-containing protein</fullName>
    </submittedName>
</protein>
<feature type="domain" description="B30.2/SPRY" evidence="3">
    <location>
        <begin position="422"/>
        <end position="629"/>
    </location>
</feature>
<keyword evidence="2" id="KW-1133">Transmembrane helix</keyword>
<evidence type="ECO:0000259" key="3">
    <source>
        <dbReference type="PROSITE" id="PS50188"/>
    </source>
</evidence>
<dbReference type="Gene3D" id="2.60.120.920">
    <property type="match status" value="1"/>
</dbReference>
<dbReference type="GO" id="GO:0030246">
    <property type="term" value="F:carbohydrate binding"/>
    <property type="evidence" value="ECO:0007669"/>
    <property type="project" value="UniProtKB-KW"/>
</dbReference>
<dbReference type="PROSITE" id="PS50188">
    <property type="entry name" value="B302_SPRY"/>
    <property type="match status" value="1"/>
</dbReference>
<accession>A0A8H3MAV8</accession>
<feature type="transmembrane region" description="Helical" evidence="2">
    <location>
        <begin position="39"/>
        <end position="57"/>
    </location>
</feature>
<keyword evidence="2" id="KW-0472">Membrane</keyword>
<feature type="region of interest" description="Disordered" evidence="1">
    <location>
        <begin position="172"/>
        <end position="286"/>
    </location>
</feature>
<dbReference type="InterPro" id="IPR013320">
    <property type="entry name" value="ConA-like_dom_sf"/>
</dbReference>
<dbReference type="OrthoDB" id="258495at2759"/>
<keyword evidence="2" id="KW-0812">Transmembrane</keyword>
<feature type="compositionally biased region" description="Pro residues" evidence="1">
    <location>
        <begin position="229"/>
        <end position="240"/>
    </location>
</feature>
<dbReference type="InterPro" id="IPR050618">
    <property type="entry name" value="Ubq-SigPath_Reg"/>
</dbReference>
<name>A0A8H3MAV8_9GLOM</name>
<keyword evidence="4" id="KW-0430">Lectin</keyword>
<comment type="caution">
    <text evidence="4">The sequence shown here is derived from an EMBL/GenBank/DDBJ whole genome shotgun (WGS) entry which is preliminary data.</text>
</comment>